<dbReference type="RefSeq" id="WP_218469506.1">
    <property type="nucleotide sequence ID" value="NZ_BAABJN010000013.1"/>
</dbReference>
<dbReference type="Pfam" id="PF14106">
    <property type="entry name" value="DUF4279"/>
    <property type="match status" value="1"/>
</dbReference>
<gene>
    <name evidence="1" type="ORF">KV110_23835</name>
</gene>
<organism evidence="1 2">
    <name type="scientific">Nocardia iowensis</name>
    <dbReference type="NCBI Taxonomy" id="204891"/>
    <lineage>
        <taxon>Bacteria</taxon>
        <taxon>Bacillati</taxon>
        <taxon>Actinomycetota</taxon>
        <taxon>Actinomycetes</taxon>
        <taxon>Mycobacteriales</taxon>
        <taxon>Nocardiaceae</taxon>
        <taxon>Nocardia</taxon>
    </lineage>
</organism>
<keyword evidence="2" id="KW-1185">Reference proteome</keyword>
<accession>A0ABX8RG88</accession>
<sequence length="160" mass="17960">MLVKTRQYCYYALTSDTLSAAEITVRLGMEPDRVLVMGSRSPEHVIPRCHAWEIVRRSDESVDAQIHGLVERLDPIRSKLVSLCAQDVVSSVLRVVRYFHDPDGIEAAPGGTSWEQAQQWPRPLGWHLSMPVLEFLSSTRTELDVDEYDFSGDGGGDSRS</sequence>
<dbReference type="InterPro" id="IPR025459">
    <property type="entry name" value="DUF4279"/>
</dbReference>
<dbReference type="Proteomes" id="UP000694257">
    <property type="component" value="Chromosome"/>
</dbReference>
<name>A0ABX8RG88_NOCIO</name>
<dbReference type="EMBL" id="CP078145">
    <property type="protein sequence ID" value="QXN88623.1"/>
    <property type="molecule type" value="Genomic_DNA"/>
</dbReference>
<proteinExistence type="predicted"/>
<evidence type="ECO:0000313" key="1">
    <source>
        <dbReference type="EMBL" id="QXN88623.1"/>
    </source>
</evidence>
<reference evidence="1 2" key="1">
    <citation type="submission" date="2021-07" db="EMBL/GenBank/DDBJ databases">
        <title>Whole Genome Sequence of Nocardia Iowensis.</title>
        <authorList>
            <person name="Lamm A."/>
            <person name="Collins-Fairclough A.M."/>
            <person name="Bunk B."/>
            <person name="Sproer C."/>
        </authorList>
    </citation>
    <scope>NUCLEOTIDE SEQUENCE [LARGE SCALE GENOMIC DNA]</scope>
    <source>
        <strain evidence="1 2">NRRL 5646</strain>
    </source>
</reference>
<evidence type="ECO:0000313" key="2">
    <source>
        <dbReference type="Proteomes" id="UP000694257"/>
    </source>
</evidence>
<protein>
    <submittedName>
        <fullName evidence="1">DUF4279 domain-containing protein</fullName>
    </submittedName>
</protein>